<reference evidence="3" key="1">
    <citation type="submission" date="2010-08" db="EMBL/GenBank/DDBJ databases">
        <authorList>
            <consortium name="Caenorhabditis japonica Sequencing Consortium"/>
            <person name="Wilson R.K."/>
        </authorList>
    </citation>
    <scope>NUCLEOTIDE SEQUENCE [LARGE SCALE GENOMIC DNA]</scope>
    <source>
        <strain evidence="3">DF5081</strain>
    </source>
</reference>
<organism evidence="2 3">
    <name type="scientific">Caenorhabditis japonica</name>
    <dbReference type="NCBI Taxonomy" id="281687"/>
    <lineage>
        <taxon>Eukaryota</taxon>
        <taxon>Metazoa</taxon>
        <taxon>Ecdysozoa</taxon>
        <taxon>Nematoda</taxon>
        <taxon>Chromadorea</taxon>
        <taxon>Rhabditida</taxon>
        <taxon>Rhabditina</taxon>
        <taxon>Rhabditomorpha</taxon>
        <taxon>Rhabditoidea</taxon>
        <taxon>Rhabditidae</taxon>
        <taxon>Peloderinae</taxon>
        <taxon>Caenorhabditis</taxon>
    </lineage>
</organism>
<proteinExistence type="predicted"/>
<dbReference type="Proteomes" id="UP000005237">
    <property type="component" value="Unassembled WGS sequence"/>
</dbReference>
<protein>
    <submittedName>
        <fullName evidence="2">Uncharacterized protein</fullName>
    </submittedName>
</protein>
<evidence type="ECO:0000256" key="1">
    <source>
        <dbReference type="SAM" id="MobiDB-lite"/>
    </source>
</evidence>
<dbReference type="EnsemblMetazoa" id="CJA24944.1">
    <property type="protein sequence ID" value="CJA24944.1"/>
    <property type="gene ID" value="WBGene00180516"/>
</dbReference>
<evidence type="ECO:0000313" key="2">
    <source>
        <dbReference type="EnsemblMetazoa" id="CJA24944.1"/>
    </source>
</evidence>
<evidence type="ECO:0000313" key="3">
    <source>
        <dbReference type="Proteomes" id="UP000005237"/>
    </source>
</evidence>
<dbReference type="AlphaFoldDB" id="A0A8R1IBS1"/>
<name>A0A8R1IBS1_CAEJA</name>
<feature type="region of interest" description="Disordered" evidence="1">
    <location>
        <begin position="47"/>
        <end position="84"/>
    </location>
</feature>
<accession>A0A8R1IBS1</accession>
<reference evidence="2" key="2">
    <citation type="submission" date="2022-06" db="UniProtKB">
        <authorList>
            <consortium name="EnsemblMetazoa"/>
        </authorList>
    </citation>
    <scope>IDENTIFICATION</scope>
    <source>
        <strain evidence="2">DF5081</strain>
    </source>
</reference>
<feature type="compositionally biased region" description="Polar residues" evidence="1">
    <location>
        <begin position="47"/>
        <end position="64"/>
    </location>
</feature>
<sequence>MHLEMSDLSLTEVWADSHEDLMSEVITAFSKLEISDEKASEIAFAQTNEDSNEQQDLSFTQVWSDSHDNTDSEEDKENQPPSHY</sequence>
<keyword evidence="3" id="KW-1185">Reference proteome</keyword>